<evidence type="ECO:0000313" key="1">
    <source>
        <dbReference type="EMBL" id="WYJ77464.1"/>
    </source>
</evidence>
<keyword evidence="2" id="KW-1185">Reference proteome</keyword>
<accession>A0ABZ2SU83</accession>
<dbReference type="Proteomes" id="UP000664701">
    <property type="component" value="Chromosome"/>
</dbReference>
<sequence length="56" mass="6193">MLTIFGINEPVIFATPIVRNPVMAISFIFPPFVSSLLTYSALYTEIVSLYTAVQVP</sequence>
<gene>
    <name evidence="1" type="ORF">DOK78_002102</name>
</gene>
<reference evidence="1 2" key="1">
    <citation type="submission" date="2024-03" db="EMBL/GenBank/DDBJ databases">
        <title>The Genome Sequence of Enterococcus sp. DIV2402.</title>
        <authorList>
            <consortium name="The Broad Institute Genomics Platform"/>
            <consortium name="The Broad Institute Microbial Omics Core"/>
            <consortium name="The Broad Institute Genomic Center for Infectious Diseases"/>
            <person name="Earl A."/>
            <person name="Manson A."/>
            <person name="Gilmore M."/>
            <person name="Schwartman J."/>
            <person name="Shea T."/>
            <person name="Abouelleil A."/>
            <person name="Cao P."/>
            <person name="Chapman S."/>
            <person name="Cusick C."/>
            <person name="Young S."/>
            <person name="Neafsey D."/>
            <person name="Nusbaum C."/>
            <person name="Birren B."/>
        </authorList>
    </citation>
    <scope>NUCLEOTIDE SEQUENCE [LARGE SCALE GENOMIC DNA]</scope>
    <source>
        <strain evidence="1 2">DIV2402</strain>
    </source>
</reference>
<name>A0ABZ2SU83_9ENTE</name>
<organism evidence="1 2">
    <name type="scientific">Candidatus Enterococcus lowellii</name>
    <dbReference type="NCBI Taxonomy" id="2230877"/>
    <lineage>
        <taxon>Bacteria</taxon>
        <taxon>Bacillati</taxon>
        <taxon>Bacillota</taxon>
        <taxon>Bacilli</taxon>
        <taxon>Lactobacillales</taxon>
        <taxon>Enterococcaceae</taxon>
        <taxon>Enterococcus</taxon>
    </lineage>
</organism>
<evidence type="ECO:0000313" key="2">
    <source>
        <dbReference type="Proteomes" id="UP000664701"/>
    </source>
</evidence>
<dbReference type="RefSeq" id="WP_207940411.1">
    <property type="nucleotide sequence ID" value="NZ_CP147251.1"/>
</dbReference>
<protein>
    <submittedName>
        <fullName evidence="1">Uncharacterized protein</fullName>
    </submittedName>
</protein>
<dbReference type="EMBL" id="CP147251">
    <property type="protein sequence ID" value="WYJ77464.1"/>
    <property type="molecule type" value="Genomic_DNA"/>
</dbReference>
<proteinExistence type="predicted"/>